<proteinExistence type="predicted"/>
<protein>
    <submittedName>
        <fullName evidence="2">(rape) hypothetical protein</fullName>
    </submittedName>
    <submittedName>
        <fullName evidence="3">BnaA05g36030D protein</fullName>
    </submittedName>
</protein>
<dbReference type="AlphaFoldDB" id="A0A078ILX1"/>
<gene>
    <name evidence="3" type="primary">BnaA05g36030D</name>
    <name evidence="2" type="ORF">DARMORV10_A05P25560.1</name>
    <name evidence="3" type="ORF">GSBRNA2T00097824001</name>
</gene>
<dbReference type="PaxDb" id="3708-A0A078ILX1"/>
<name>A0A078ILX1_BRANA</name>
<evidence type="ECO:0000313" key="4">
    <source>
        <dbReference type="Proteomes" id="UP000028999"/>
    </source>
</evidence>
<reference evidence="3 4" key="1">
    <citation type="journal article" date="2014" name="Science">
        <title>Plant genetics. Early allopolyploid evolution in the post-Neolithic Brassica napus oilseed genome.</title>
        <authorList>
            <person name="Chalhoub B."/>
            <person name="Denoeud F."/>
            <person name="Liu S."/>
            <person name="Parkin I.A."/>
            <person name="Tang H."/>
            <person name="Wang X."/>
            <person name="Chiquet J."/>
            <person name="Belcram H."/>
            <person name="Tong C."/>
            <person name="Samans B."/>
            <person name="Correa M."/>
            <person name="Da Silva C."/>
            <person name="Just J."/>
            <person name="Falentin C."/>
            <person name="Koh C.S."/>
            <person name="Le Clainche I."/>
            <person name="Bernard M."/>
            <person name="Bento P."/>
            <person name="Noel B."/>
            <person name="Labadie K."/>
            <person name="Alberti A."/>
            <person name="Charles M."/>
            <person name="Arnaud D."/>
            <person name="Guo H."/>
            <person name="Daviaud C."/>
            <person name="Alamery S."/>
            <person name="Jabbari K."/>
            <person name="Zhao M."/>
            <person name="Edger P.P."/>
            <person name="Chelaifa H."/>
            <person name="Tack D."/>
            <person name="Lassalle G."/>
            <person name="Mestiri I."/>
            <person name="Schnel N."/>
            <person name="Le Paslier M.C."/>
            <person name="Fan G."/>
            <person name="Renault V."/>
            <person name="Bayer P.E."/>
            <person name="Golicz A.A."/>
            <person name="Manoli S."/>
            <person name="Lee T.H."/>
            <person name="Thi V.H."/>
            <person name="Chalabi S."/>
            <person name="Hu Q."/>
            <person name="Fan C."/>
            <person name="Tollenaere R."/>
            <person name="Lu Y."/>
            <person name="Battail C."/>
            <person name="Shen J."/>
            <person name="Sidebottom C.H."/>
            <person name="Wang X."/>
            <person name="Canaguier A."/>
            <person name="Chauveau A."/>
            <person name="Berard A."/>
            <person name="Deniot G."/>
            <person name="Guan M."/>
            <person name="Liu Z."/>
            <person name="Sun F."/>
            <person name="Lim Y.P."/>
            <person name="Lyons E."/>
            <person name="Town C.D."/>
            <person name="Bancroft I."/>
            <person name="Wang X."/>
            <person name="Meng J."/>
            <person name="Ma J."/>
            <person name="Pires J.C."/>
            <person name="King G.J."/>
            <person name="Brunel D."/>
            <person name="Delourme R."/>
            <person name="Renard M."/>
            <person name="Aury J.M."/>
            <person name="Adams K.L."/>
            <person name="Batley J."/>
            <person name="Snowdon R.J."/>
            <person name="Tost J."/>
            <person name="Edwards D."/>
            <person name="Zhou Y."/>
            <person name="Hua W."/>
            <person name="Sharpe A.G."/>
            <person name="Paterson A.H."/>
            <person name="Guan C."/>
            <person name="Wincker P."/>
        </authorList>
    </citation>
    <scope>NUCLEOTIDE SEQUENCE [LARGE SCALE GENOMIC DNA]</scope>
    <source>
        <strain evidence="4">cv. Darmor-bzh</strain>
    </source>
</reference>
<evidence type="ECO:0000313" key="2">
    <source>
        <dbReference type="EMBL" id="CAF2099112.1"/>
    </source>
</evidence>
<feature type="region of interest" description="Disordered" evidence="1">
    <location>
        <begin position="142"/>
        <end position="178"/>
    </location>
</feature>
<dbReference type="Proteomes" id="UP000028999">
    <property type="component" value="Unassembled WGS sequence"/>
</dbReference>
<organism evidence="3 4">
    <name type="scientific">Brassica napus</name>
    <name type="common">Rape</name>
    <dbReference type="NCBI Taxonomy" id="3708"/>
    <lineage>
        <taxon>Eukaryota</taxon>
        <taxon>Viridiplantae</taxon>
        <taxon>Streptophyta</taxon>
        <taxon>Embryophyta</taxon>
        <taxon>Tracheophyta</taxon>
        <taxon>Spermatophyta</taxon>
        <taxon>Magnoliopsida</taxon>
        <taxon>eudicotyledons</taxon>
        <taxon>Gunneridae</taxon>
        <taxon>Pentapetalae</taxon>
        <taxon>rosids</taxon>
        <taxon>malvids</taxon>
        <taxon>Brassicales</taxon>
        <taxon>Brassicaceae</taxon>
        <taxon>Brassiceae</taxon>
        <taxon>Brassica</taxon>
    </lineage>
</organism>
<dbReference type="EMBL" id="HG994359">
    <property type="protein sequence ID" value="CAF2099112.1"/>
    <property type="molecule type" value="Genomic_DNA"/>
</dbReference>
<dbReference type="Proteomes" id="UP001295469">
    <property type="component" value="Chromosome A05"/>
</dbReference>
<sequence length="230" mass="27362">MEISLNEICFIFRSRSGPLQKIANLLQKWTVSSTYDQEGRHSSETRNIVIPFAPQQRELMMVVVVISLVNTPVPKNTRYSSDKLSHMNKMSAVKKLVYASNIFRRWRQRVHVEEQLHREFNITLDSRRRPEAVEMEKEHIKRKSERGFEPKRHRKRDHEVEAHRSKTKRRRAGKGEAVSKGNRVTDFRELLVKFIVVMRFHRRTKIINRISDRVEITHKPERNKSLDENA</sequence>
<accession>A0A078ILX1</accession>
<evidence type="ECO:0000313" key="3">
    <source>
        <dbReference type="EMBL" id="CDY50952.1"/>
    </source>
</evidence>
<dbReference type="Gramene" id="CDY50952">
    <property type="protein sequence ID" value="CDY50952"/>
    <property type="gene ID" value="GSBRNA2T00097824001"/>
</dbReference>
<evidence type="ECO:0000256" key="1">
    <source>
        <dbReference type="SAM" id="MobiDB-lite"/>
    </source>
</evidence>
<keyword evidence="4" id="KW-1185">Reference proteome</keyword>
<reference evidence="2" key="3">
    <citation type="submission" date="2021-01" db="EMBL/GenBank/DDBJ databases">
        <authorList>
            <consortium name="Genoscope - CEA"/>
            <person name="William W."/>
        </authorList>
    </citation>
    <scope>NUCLEOTIDE SEQUENCE</scope>
</reference>
<reference evidence="3" key="2">
    <citation type="submission" date="2014-06" db="EMBL/GenBank/DDBJ databases">
        <authorList>
            <person name="Genoscope - CEA"/>
        </authorList>
    </citation>
    <scope>NUCLEOTIDE SEQUENCE</scope>
</reference>
<dbReference type="EMBL" id="LK032952">
    <property type="protein sequence ID" value="CDY50952.1"/>
    <property type="molecule type" value="Genomic_DNA"/>
</dbReference>
<dbReference type="OMA" id="HREFNIT"/>